<dbReference type="EMBL" id="GBRH01247188">
    <property type="protein sequence ID" value="JAD50707.1"/>
    <property type="molecule type" value="Transcribed_RNA"/>
</dbReference>
<accession>A0A0A9AUF2</accession>
<sequence>MLGPLLSVLQPFFTCFPTRKYSQTSRNSKTLSSPTSRQFF</sequence>
<reference evidence="2" key="2">
    <citation type="journal article" date="2015" name="Data Brief">
        <title>Shoot transcriptome of the giant reed, Arundo donax.</title>
        <authorList>
            <person name="Barrero R.A."/>
            <person name="Guerrero F.D."/>
            <person name="Moolhuijzen P."/>
            <person name="Goolsby J.A."/>
            <person name="Tidwell J."/>
            <person name="Bellgard S.E."/>
            <person name="Bellgard M.I."/>
        </authorList>
    </citation>
    <scope>NUCLEOTIDE SEQUENCE</scope>
    <source>
        <tissue evidence="2">Shoot tissue taken approximately 20 cm above the soil surface</tissue>
    </source>
</reference>
<reference evidence="2" key="1">
    <citation type="submission" date="2014-09" db="EMBL/GenBank/DDBJ databases">
        <authorList>
            <person name="Magalhaes I.L.F."/>
            <person name="Oliveira U."/>
            <person name="Santos F.R."/>
            <person name="Vidigal T.H.D.A."/>
            <person name="Brescovit A.D."/>
            <person name="Santos A.J."/>
        </authorList>
    </citation>
    <scope>NUCLEOTIDE SEQUENCE</scope>
    <source>
        <tissue evidence="2">Shoot tissue taken approximately 20 cm above the soil surface</tissue>
    </source>
</reference>
<protein>
    <submittedName>
        <fullName evidence="2">Uncharacterized protein</fullName>
    </submittedName>
</protein>
<feature type="region of interest" description="Disordered" evidence="1">
    <location>
        <begin position="20"/>
        <end position="40"/>
    </location>
</feature>
<organism evidence="2">
    <name type="scientific">Arundo donax</name>
    <name type="common">Giant reed</name>
    <name type="synonym">Donax arundinaceus</name>
    <dbReference type="NCBI Taxonomy" id="35708"/>
    <lineage>
        <taxon>Eukaryota</taxon>
        <taxon>Viridiplantae</taxon>
        <taxon>Streptophyta</taxon>
        <taxon>Embryophyta</taxon>
        <taxon>Tracheophyta</taxon>
        <taxon>Spermatophyta</taxon>
        <taxon>Magnoliopsida</taxon>
        <taxon>Liliopsida</taxon>
        <taxon>Poales</taxon>
        <taxon>Poaceae</taxon>
        <taxon>PACMAD clade</taxon>
        <taxon>Arundinoideae</taxon>
        <taxon>Arundineae</taxon>
        <taxon>Arundo</taxon>
    </lineage>
</organism>
<evidence type="ECO:0000256" key="1">
    <source>
        <dbReference type="SAM" id="MobiDB-lite"/>
    </source>
</evidence>
<evidence type="ECO:0000313" key="2">
    <source>
        <dbReference type="EMBL" id="JAD50707.1"/>
    </source>
</evidence>
<name>A0A0A9AUF2_ARUDO</name>
<proteinExistence type="predicted"/>
<dbReference type="AlphaFoldDB" id="A0A0A9AUF2"/>